<proteinExistence type="predicted"/>
<name>A0A397SN27_9GLOM</name>
<evidence type="ECO:0000313" key="1">
    <source>
        <dbReference type="EMBL" id="RIA87513.1"/>
    </source>
</evidence>
<dbReference type="Proteomes" id="UP000265703">
    <property type="component" value="Unassembled WGS sequence"/>
</dbReference>
<sequence length="206" mass="24403">MYFNPYLNASWWINYDKIFSTEEDLTIITETLDAIHQTRINGKFIAHTGYHYDFTSLLWNIYKVVMQYNEKGTNVLLNTALKHCVKFYLILDKAYSQKNLYGYVHSIVYNYFVNKTDIADNPFKILFSLQSTYFKKLKEIEETLKNNKIIKEPIKIQENDIIDILIDDQQQILTDIEPTMIIDQQMQENTNKILAFEITTLRTNGQ</sequence>
<evidence type="ECO:0000313" key="2">
    <source>
        <dbReference type="Proteomes" id="UP000265703"/>
    </source>
</evidence>
<reference evidence="1 2" key="1">
    <citation type="submission" date="2018-06" db="EMBL/GenBank/DDBJ databases">
        <title>Comparative genomics reveals the genomic features of Rhizophagus irregularis, R. cerebriforme, R. diaphanum and Gigaspora rosea, and their symbiotic lifestyle signature.</title>
        <authorList>
            <person name="Morin E."/>
            <person name="San Clemente H."/>
            <person name="Chen E.C.H."/>
            <person name="De La Providencia I."/>
            <person name="Hainaut M."/>
            <person name="Kuo A."/>
            <person name="Kohler A."/>
            <person name="Murat C."/>
            <person name="Tang N."/>
            <person name="Roy S."/>
            <person name="Loubradou J."/>
            <person name="Henrissat B."/>
            <person name="Grigoriev I.V."/>
            <person name="Corradi N."/>
            <person name="Roux C."/>
            <person name="Martin F.M."/>
        </authorList>
    </citation>
    <scope>NUCLEOTIDE SEQUENCE [LARGE SCALE GENOMIC DNA]</scope>
    <source>
        <strain evidence="1 2">DAOM 227022</strain>
    </source>
</reference>
<gene>
    <name evidence="1" type="ORF">C1645_827679</name>
</gene>
<accession>A0A397SN27</accession>
<protein>
    <submittedName>
        <fullName evidence="1">Uncharacterized protein</fullName>
    </submittedName>
</protein>
<organism evidence="1 2">
    <name type="scientific">Glomus cerebriforme</name>
    <dbReference type="NCBI Taxonomy" id="658196"/>
    <lineage>
        <taxon>Eukaryota</taxon>
        <taxon>Fungi</taxon>
        <taxon>Fungi incertae sedis</taxon>
        <taxon>Mucoromycota</taxon>
        <taxon>Glomeromycotina</taxon>
        <taxon>Glomeromycetes</taxon>
        <taxon>Glomerales</taxon>
        <taxon>Glomeraceae</taxon>
        <taxon>Glomus</taxon>
    </lineage>
</organism>
<dbReference type="AlphaFoldDB" id="A0A397SN27"/>
<dbReference type="EMBL" id="QKYT01000305">
    <property type="protein sequence ID" value="RIA87513.1"/>
    <property type="molecule type" value="Genomic_DNA"/>
</dbReference>
<keyword evidence="2" id="KW-1185">Reference proteome</keyword>
<comment type="caution">
    <text evidence="1">The sequence shown here is derived from an EMBL/GenBank/DDBJ whole genome shotgun (WGS) entry which is preliminary data.</text>
</comment>